<evidence type="ECO:0000256" key="3">
    <source>
        <dbReference type="ARBA" id="ARBA00007769"/>
    </source>
</evidence>
<evidence type="ECO:0000256" key="1">
    <source>
        <dbReference type="ARBA" id="ARBA00001936"/>
    </source>
</evidence>
<dbReference type="GO" id="GO:0051287">
    <property type="term" value="F:NAD binding"/>
    <property type="evidence" value="ECO:0007669"/>
    <property type="project" value="InterPro"/>
</dbReference>
<feature type="domain" description="Isopropylmalate dehydrogenase-like" evidence="10">
    <location>
        <begin position="6"/>
        <end position="350"/>
    </location>
</feature>
<evidence type="ECO:0000259" key="10">
    <source>
        <dbReference type="SMART" id="SM01329"/>
    </source>
</evidence>
<evidence type="ECO:0000256" key="7">
    <source>
        <dbReference type="ARBA" id="ARBA00023027"/>
    </source>
</evidence>
<dbReference type="Gene3D" id="3.40.718.10">
    <property type="entry name" value="Isopropylmalate Dehydrogenase"/>
    <property type="match status" value="1"/>
</dbReference>
<evidence type="ECO:0000256" key="8">
    <source>
        <dbReference type="ARBA" id="ARBA00023211"/>
    </source>
</evidence>
<dbReference type="InterPro" id="IPR019818">
    <property type="entry name" value="IsoCit/isopropylmalate_DH_CS"/>
</dbReference>
<comment type="cofactor">
    <cofactor evidence="2">
        <name>Mg(2+)</name>
        <dbReference type="ChEBI" id="CHEBI:18420"/>
    </cofactor>
</comment>
<dbReference type="PROSITE" id="PS00470">
    <property type="entry name" value="IDH_IMDH"/>
    <property type="match status" value="1"/>
</dbReference>
<keyword evidence="8" id="KW-0464">Manganese</keyword>
<protein>
    <recommendedName>
        <fullName evidence="4">D-malate dehydrogenase (decarboxylating)</fullName>
        <ecNumber evidence="4">1.1.1.83</ecNumber>
    </recommendedName>
</protein>
<comment type="cofactor">
    <cofactor evidence="1">
        <name>Mn(2+)</name>
        <dbReference type="ChEBI" id="CHEBI:29035"/>
    </cofactor>
</comment>
<accession>A0A1H3MAM0</accession>
<evidence type="ECO:0000313" key="11">
    <source>
        <dbReference type="EMBL" id="SDY73636.1"/>
    </source>
</evidence>
<dbReference type="AlphaFoldDB" id="A0A1H3MAM0"/>
<gene>
    <name evidence="11" type="ORF">SAMN05421547_107188</name>
</gene>
<proteinExistence type="inferred from homology"/>
<keyword evidence="6" id="KW-0560">Oxidoreductase</keyword>
<dbReference type="EMBL" id="FNPE01000007">
    <property type="protein sequence ID" value="SDY73636.1"/>
    <property type="molecule type" value="Genomic_DNA"/>
</dbReference>
<organism evidence="11 12">
    <name type="scientific">Delftia lacustris</name>
    <dbReference type="NCBI Taxonomy" id="558537"/>
    <lineage>
        <taxon>Bacteria</taxon>
        <taxon>Pseudomonadati</taxon>
        <taxon>Pseudomonadota</taxon>
        <taxon>Betaproteobacteria</taxon>
        <taxon>Burkholderiales</taxon>
        <taxon>Comamonadaceae</taxon>
        <taxon>Delftia</taxon>
    </lineage>
</organism>
<reference evidence="11 12" key="1">
    <citation type="submission" date="2016-10" db="EMBL/GenBank/DDBJ databases">
        <authorList>
            <person name="de Groot N.N."/>
        </authorList>
    </citation>
    <scope>NUCLEOTIDE SEQUENCE [LARGE SCALE GENOMIC DNA]</scope>
    <source>
        <strain evidence="11 12">LMG 24775</strain>
    </source>
</reference>
<dbReference type="PANTHER" id="PTHR43275">
    <property type="entry name" value="D-MALATE DEHYDROGENASE [DECARBOXYLATING]"/>
    <property type="match status" value="1"/>
</dbReference>
<evidence type="ECO:0000256" key="2">
    <source>
        <dbReference type="ARBA" id="ARBA00001946"/>
    </source>
</evidence>
<evidence type="ECO:0000256" key="5">
    <source>
        <dbReference type="ARBA" id="ARBA00022723"/>
    </source>
</evidence>
<dbReference type="InterPro" id="IPR024084">
    <property type="entry name" value="IsoPropMal-DH-like_dom"/>
</dbReference>
<dbReference type="GO" id="GO:0046553">
    <property type="term" value="F:D-malate dehydrogenase (decarboxylating) (NAD+) activity"/>
    <property type="evidence" value="ECO:0007669"/>
    <property type="project" value="UniProtKB-EC"/>
</dbReference>
<evidence type="ECO:0000313" key="12">
    <source>
        <dbReference type="Proteomes" id="UP000183417"/>
    </source>
</evidence>
<dbReference type="GO" id="GO:0000287">
    <property type="term" value="F:magnesium ion binding"/>
    <property type="evidence" value="ECO:0007669"/>
    <property type="project" value="InterPro"/>
</dbReference>
<keyword evidence="5" id="KW-0479">Metal-binding</keyword>
<dbReference type="PANTHER" id="PTHR43275:SF1">
    <property type="entry name" value="D-MALATE DEHYDROGENASE [DECARBOXYLATING]"/>
    <property type="match status" value="1"/>
</dbReference>
<sequence>MKKTYRIACIPGDGIGKEVVPAGQEVLQALAETQPGLGFAFTSFGWGGDWYRAHGEMMPADGLDALRGQDAILFGSAGDPHIPDHVTLWGLRLKICQGFDQYANVRPTRILPGIDAPLKRCAREDLDWVIVRENSEGEYAGVGGRAHQGHPIEVATDVSMMTRAGVERIMRFAFRLAQSRPRKLLTVITKSNAQRHAMVMWDEIAVQVAAEFPDVRWDKELVDAATARMVNRPASLDTLVATNLHADILSDLAAALAGSLGIAPTGNIDPERRYPSMFEPIHGSAFDIMGQGLANPVGTFWSCVMLLEHLGEHRAAQRLMQAVEQVTADASLHTRDLGGKATTRQVTDAVCTRLRAQTAEVQAEPVPA</sequence>
<dbReference type="SUPFAM" id="SSF53659">
    <property type="entry name" value="Isocitrate/Isopropylmalate dehydrogenase-like"/>
    <property type="match status" value="1"/>
</dbReference>
<evidence type="ECO:0000256" key="6">
    <source>
        <dbReference type="ARBA" id="ARBA00023002"/>
    </source>
</evidence>
<dbReference type="GeneID" id="94694254"/>
<evidence type="ECO:0000256" key="4">
    <source>
        <dbReference type="ARBA" id="ARBA00013126"/>
    </source>
</evidence>
<keyword evidence="7" id="KW-0520">NAD</keyword>
<dbReference type="NCBIfam" id="TIGR02089">
    <property type="entry name" value="TTC"/>
    <property type="match status" value="1"/>
</dbReference>
<dbReference type="InterPro" id="IPR050501">
    <property type="entry name" value="ICDH/IPMDH"/>
</dbReference>
<evidence type="ECO:0000256" key="9">
    <source>
        <dbReference type="ARBA" id="ARBA00049301"/>
    </source>
</evidence>
<dbReference type="Pfam" id="PF00180">
    <property type="entry name" value="Iso_dh"/>
    <property type="match status" value="1"/>
</dbReference>
<dbReference type="EC" id="1.1.1.83" evidence="4"/>
<dbReference type="InterPro" id="IPR011829">
    <property type="entry name" value="TTC_DH"/>
</dbReference>
<dbReference type="RefSeq" id="WP_074921624.1">
    <property type="nucleotide sequence ID" value="NZ_CP141274.1"/>
</dbReference>
<name>A0A1H3MAM0_9BURK</name>
<comment type="catalytic activity">
    <reaction evidence="9">
        <text>(R)-malate + NAD(+) = pyruvate + CO2 + NADH</text>
        <dbReference type="Rhea" id="RHEA:18365"/>
        <dbReference type="ChEBI" id="CHEBI:15361"/>
        <dbReference type="ChEBI" id="CHEBI:15588"/>
        <dbReference type="ChEBI" id="CHEBI:16526"/>
        <dbReference type="ChEBI" id="CHEBI:57540"/>
        <dbReference type="ChEBI" id="CHEBI:57945"/>
        <dbReference type="EC" id="1.1.1.83"/>
    </reaction>
</comment>
<dbReference type="SMART" id="SM01329">
    <property type="entry name" value="Iso_dh"/>
    <property type="match status" value="1"/>
</dbReference>
<comment type="similarity">
    <text evidence="3">Belongs to the isocitrate and isopropylmalate dehydrogenases family.</text>
</comment>
<dbReference type="Proteomes" id="UP000183417">
    <property type="component" value="Unassembled WGS sequence"/>
</dbReference>